<evidence type="ECO:0000313" key="2">
    <source>
        <dbReference type="Proteomes" id="UP000278807"/>
    </source>
</evidence>
<dbReference type="EMBL" id="UZAE01001536">
    <property type="protein sequence ID" value="VDN98739.1"/>
    <property type="molecule type" value="Genomic_DNA"/>
</dbReference>
<accession>A0A3P7RQ59</accession>
<name>A0A3P7RQ59_RODNA</name>
<sequence length="57" mass="6632">MDYESLYEVMCKPAWLFDGRLILDHQKLKKIGFHVKTIGVYSNGPLDNLHFTTRGFS</sequence>
<proteinExistence type="predicted"/>
<gene>
    <name evidence="1" type="ORF">HNAJ_LOCUS2880</name>
</gene>
<protein>
    <submittedName>
        <fullName evidence="1">Uncharacterized protein</fullName>
    </submittedName>
</protein>
<reference evidence="1 2" key="1">
    <citation type="submission" date="2018-11" db="EMBL/GenBank/DDBJ databases">
        <authorList>
            <consortium name="Pathogen Informatics"/>
        </authorList>
    </citation>
    <scope>NUCLEOTIDE SEQUENCE [LARGE SCALE GENOMIC DNA]</scope>
</reference>
<organism evidence="1 2">
    <name type="scientific">Rodentolepis nana</name>
    <name type="common">Dwarf tapeworm</name>
    <name type="synonym">Hymenolepis nana</name>
    <dbReference type="NCBI Taxonomy" id="102285"/>
    <lineage>
        <taxon>Eukaryota</taxon>
        <taxon>Metazoa</taxon>
        <taxon>Spiralia</taxon>
        <taxon>Lophotrochozoa</taxon>
        <taxon>Platyhelminthes</taxon>
        <taxon>Cestoda</taxon>
        <taxon>Eucestoda</taxon>
        <taxon>Cyclophyllidea</taxon>
        <taxon>Hymenolepididae</taxon>
        <taxon>Rodentolepis</taxon>
    </lineage>
</organism>
<dbReference type="AlphaFoldDB" id="A0A3P7RQ59"/>
<dbReference type="Proteomes" id="UP000278807">
    <property type="component" value="Unassembled WGS sequence"/>
</dbReference>
<dbReference type="OrthoDB" id="5059218at2759"/>
<evidence type="ECO:0000313" key="1">
    <source>
        <dbReference type="EMBL" id="VDN98739.1"/>
    </source>
</evidence>
<keyword evidence="2" id="KW-1185">Reference proteome</keyword>
<dbReference type="Gene3D" id="3.40.50.720">
    <property type="entry name" value="NAD(P)-binding Rossmann-like Domain"/>
    <property type="match status" value="1"/>
</dbReference>